<evidence type="ECO:0000256" key="4">
    <source>
        <dbReference type="ARBA" id="ARBA00022679"/>
    </source>
</evidence>
<feature type="compositionally biased region" description="Polar residues" evidence="12">
    <location>
        <begin position="499"/>
        <end position="517"/>
    </location>
</feature>
<evidence type="ECO:0000256" key="7">
    <source>
        <dbReference type="ARBA" id="ARBA00023209"/>
    </source>
</evidence>
<evidence type="ECO:0000256" key="5">
    <source>
        <dbReference type="ARBA" id="ARBA00022695"/>
    </source>
</evidence>
<keyword evidence="3" id="KW-0597">Phosphoprotein</keyword>
<dbReference type="InterPro" id="IPR041723">
    <property type="entry name" value="CCT"/>
</dbReference>
<evidence type="ECO:0000256" key="9">
    <source>
        <dbReference type="ARBA" id="ARBA00026101"/>
    </source>
</evidence>
<evidence type="ECO:0000256" key="3">
    <source>
        <dbReference type="ARBA" id="ARBA00022553"/>
    </source>
</evidence>
<dbReference type="OrthoDB" id="17102at2759"/>
<dbReference type="GO" id="GO:0031210">
    <property type="term" value="F:phosphatidylcholine binding"/>
    <property type="evidence" value="ECO:0007669"/>
    <property type="project" value="TreeGrafter"/>
</dbReference>
<keyword evidence="4" id="KW-0808">Transferase</keyword>
<dbReference type="CDD" id="cd02174">
    <property type="entry name" value="CCT"/>
    <property type="match status" value="1"/>
</dbReference>
<dbReference type="PANTHER" id="PTHR10739">
    <property type="entry name" value="CYTIDYLYLTRANSFERASE"/>
    <property type="match status" value="1"/>
</dbReference>
<evidence type="ECO:0000256" key="10">
    <source>
        <dbReference type="ARBA" id="ARBA00076205"/>
    </source>
</evidence>
<evidence type="ECO:0000259" key="13">
    <source>
        <dbReference type="Pfam" id="PF01467"/>
    </source>
</evidence>
<dbReference type="EMBL" id="CAOQHR010000008">
    <property type="protein sequence ID" value="CAI6338223.1"/>
    <property type="molecule type" value="Genomic_DNA"/>
</dbReference>
<feature type="region of interest" description="Disordered" evidence="12">
    <location>
        <begin position="152"/>
        <end position="281"/>
    </location>
</feature>
<dbReference type="NCBIfam" id="TIGR00125">
    <property type="entry name" value="cyt_tran_rel"/>
    <property type="match status" value="1"/>
</dbReference>
<gene>
    <name evidence="14" type="ORF">PDIGIT_LOCUS11350</name>
</gene>
<feature type="compositionally biased region" description="Acidic residues" evidence="12">
    <location>
        <begin position="239"/>
        <end position="249"/>
    </location>
</feature>
<evidence type="ECO:0000256" key="11">
    <source>
        <dbReference type="ARBA" id="ARBA00080967"/>
    </source>
</evidence>
<feature type="region of interest" description="Disordered" evidence="12">
    <location>
        <begin position="568"/>
        <end position="612"/>
    </location>
</feature>
<keyword evidence="2" id="KW-0444">Lipid biosynthesis</keyword>
<reference evidence="14" key="1">
    <citation type="submission" date="2023-01" db="EMBL/GenBank/DDBJ databases">
        <authorList>
            <person name="Van Ghelder C."/>
            <person name="Rancurel C."/>
        </authorList>
    </citation>
    <scope>NUCLEOTIDE SEQUENCE</scope>
    <source>
        <strain evidence="14">CNCM I-4278</strain>
    </source>
</reference>
<dbReference type="Pfam" id="PF01467">
    <property type="entry name" value="CTP_transf_like"/>
    <property type="match status" value="1"/>
</dbReference>
<feature type="region of interest" description="Disordered" evidence="12">
    <location>
        <begin position="499"/>
        <end position="527"/>
    </location>
</feature>
<evidence type="ECO:0000256" key="12">
    <source>
        <dbReference type="SAM" id="MobiDB-lite"/>
    </source>
</evidence>
<sequence length="612" mass="68260">MATIPYINATNEGARYINVIVCRCRSLARDYCRVKEKGAPRPRRRRDGPDTIWCILMKEDSCSHVSSELKRELRARGDGSQASGAMQVVAELELGILLYPCKHATTESLVIAKLDVESGNGQKPKLWTDVIPLHFPTLSFLSLTSVQDLQPSLHPSDVTRCLSPTSQNPLPMPPKRKRSTTVSSIKKTDMDPAQPSSRDASDEGAEDPVLQRVASKKERQADVHTPAKRTRSVKSAADADADNESENEEADRAAKKTKREDTDGEHGENGEAGTMRMEEPPKAGLVDPVGYKTNPPPPGRPVRVYADGVFDLFHIGHMRQLQQAKTAFPDTVLIVGVTGDKETHRRKGLTVLSARERAESVRHCKWVDEVIEDCPWVVTTEFLEQHKLDYVAHDDLPYGADEGDDIYGPIKERGMFLVTQRTEGLSTTGIITKIVRDYDQYIDRQLKRGTSRKELNVSWLKKNELDFKRNMADLRDSIKSNWATTGQELTKDFRQFWQSSRPASPARTPTQERTQQELAASATSPSALSRLSHLDIPSRGQERQSSEFAAGYSLGLIGGVRSWMARSRRNLNDSRPQSPLSDDESGEQDERSPRGRSGKQSSAATDDMDVRS</sequence>
<evidence type="ECO:0000256" key="1">
    <source>
        <dbReference type="ARBA" id="ARBA00010101"/>
    </source>
</evidence>
<dbReference type="EC" id="2.7.7.15" evidence="9"/>
<protein>
    <recommendedName>
        <fullName evidence="9">choline-phosphate cytidylyltransferase</fullName>
        <ecNumber evidence="9">2.7.7.15</ecNumber>
    </recommendedName>
    <alternativeName>
        <fullName evidence="10">CTP:phosphocholine cytidylyltransferase</fullName>
    </alternativeName>
    <alternativeName>
        <fullName evidence="11">Phosphorylcholine transferase</fullName>
    </alternativeName>
</protein>
<comment type="similarity">
    <text evidence="1">Belongs to the cytidylyltransferase family.</text>
</comment>
<organism evidence="14 15">
    <name type="scientific">Periconia digitata</name>
    <dbReference type="NCBI Taxonomy" id="1303443"/>
    <lineage>
        <taxon>Eukaryota</taxon>
        <taxon>Fungi</taxon>
        <taxon>Dikarya</taxon>
        <taxon>Ascomycota</taxon>
        <taxon>Pezizomycotina</taxon>
        <taxon>Dothideomycetes</taxon>
        <taxon>Pleosporomycetidae</taxon>
        <taxon>Pleosporales</taxon>
        <taxon>Massarineae</taxon>
        <taxon>Periconiaceae</taxon>
        <taxon>Periconia</taxon>
    </lineage>
</organism>
<dbReference type="InterPro" id="IPR004821">
    <property type="entry name" value="Cyt_trans-like"/>
</dbReference>
<feature type="compositionally biased region" description="Low complexity" evidence="12">
    <location>
        <begin position="518"/>
        <end position="527"/>
    </location>
</feature>
<dbReference type="Gene3D" id="3.40.50.620">
    <property type="entry name" value="HUPs"/>
    <property type="match status" value="1"/>
</dbReference>
<dbReference type="Proteomes" id="UP001152607">
    <property type="component" value="Unassembled WGS sequence"/>
</dbReference>
<accession>A0A9W4XNP4</accession>
<feature type="domain" description="Cytidyltransferase-like" evidence="13">
    <location>
        <begin position="305"/>
        <end position="432"/>
    </location>
</feature>
<dbReference type="InterPro" id="IPR014729">
    <property type="entry name" value="Rossmann-like_a/b/a_fold"/>
</dbReference>
<keyword evidence="8" id="KW-1208">Phospholipid metabolism</keyword>
<evidence type="ECO:0000256" key="2">
    <source>
        <dbReference type="ARBA" id="ARBA00022516"/>
    </source>
</evidence>
<dbReference type="GO" id="GO:0004105">
    <property type="term" value="F:choline-phosphate cytidylyltransferase activity"/>
    <property type="evidence" value="ECO:0007669"/>
    <property type="project" value="UniProtKB-EC"/>
</dbReference>
<keyword evidence="7" id="KW-0594">Phospholipid biosynthesis</keyword>
<keyword evidence="6" id="KW-0443">Lipid metabolism</keyword>
<dbReference type="GO" id="GO:0005635">
    <property type="term" value="C:nuclear envelope"/>
    <property type="evidence" value="ECO:0007669"/>
    <property type="project" value="TreeGrafter"/>
</dbReference>
<evidence type="ECO:0000313" key="14">
    <source>
        <dbReference type="EMBL" id="CAI6338223.1"/>
    </source>
</evidence>
<evidence type="ECO:0000313" key="15">
    <source>
        <dbReference type="Proteomes" id="UP001152607"/>
    </source>
</evidence>
<name>A0A9W4XNP4_9PLEO</name>
<comment type="caution">
    <text evidence="14">The sequence shown here is derived from an EMBL/GenBank/DDBJ whole genome shotgun (WGS) entry which is preliminary data.</text>
</comment>
<dbReference type="AlphaFoldDB" id="A0A9W4XNP4"/>
<keyword evidence="15" id="KW-1185">Reference proteome</keyword>
<proteinExistence type="inferred from homology"/>
<evidence type="ECO:0000256" key="6">
    <source>
        <dbReference type="ARBA" id="ARBA00023098"/>
    </source>
</evidence>
<keyword evidence="5" id="KW-0548">Nucleotidyltransferase</keyword>
<dbReference type="PANTHER" id="PTHR10739:SF13">
    <property type="entry name" value="CHOLINE-PHOSPHATE CYTIDYLYLTRANSFERASE"/>
    <property type="match status" value="1"/>
</dbReference>
<evidence type="ECO:0000256" key="8">
    <source>
        <dbReference type="ARBA" id="ARBA00023264"/>
    </source>
</evidence>
<dbReference type="InterPro" id="IPR045049">
    <property type="entry name" value="Pcy1-like"/>
</dbReference>
<dbReference type="FunFam" id="3.40.50.620:FF:000147">
    <property type="entry name" value="Cholinephosphate cytidylyltransferase"/>
    <property type="match status" value="1"/>
</dbReference>
<dbReference type="SUPFAM" id="SSF52374">
    <property type="entry name" value="Nucleotidylyl transferase"/>
    <property type="match status" value="1"/>
</dbReference>
<feature type="compositionally biased region" description="Basic and acidic residues" evidence="12">
    <location>
        <begin position="250"/>
        <end position="269"/>
    </location>
</feature>